<proteinExistence type="predicted"/>
<dbReference type="Pfam" id="PF00266">
    <property type="entry name" value="Aminotran_5"/>
    <property type="match status" value="2"/>
</dbReference>
<feature type="non-terminal residue" evidence="2">
    <location>
        <position position="1"/>
    </location>
</feature>
<feature type="domain" description="Aminotransferase class V" evidence="1">
    <location>
        <begin position="139"/>
        <end position="435"/>
    </location>
</feature>
<evidence type="ECO:0000313" key="3">
    <source>
        <dbReference type="Proteomes" id="UP001140091"/>
    </source>
</evidence>
<dbReference type="PANTHER" id="PTHR43586">
    <property type="entry name" value="CYSTEINE DESULFURASE"/>
    <property type="match status" value="1"/>
</dbReference>
<gene>
    <name evidence="2" type="ORF">H1R20_g383</name>
</gene>
<name>A0A9W8MLS5_9AGAR</name>
<evidence type="ECO:0000313" key="2">
    <source>
        <dbReference type="EMBL" id="KAJ2936710.1"/>
    </source>
</evidence>
<accession>A0A9W8MLS5</accession>
<dbReference type="Proteomes" id="UP001140091">
    <property type="component" value="Unassembled WGS sequence"/>
</dbReference>
<dbReference type="PANTHER" id="PTHR43586:SF21">
    <property type="entry name" value="PYRIDOXAL PHOSPHATE (PLP)-DEPENDENT ASPARTATE AMINOTRANSFERASE SUPERFAMILY"/>
    <property type="match status" value="1"/>
</dbReference>
<dbReference type="SUPFAM" id="SSF53383">
    <property type="entry name" value="PLP-dependent transferases"/>
    <property type="match status" value="1"/>
</dbReference>
<dbReference type="AlphaFoldDB" id="A0A9W8MLS5"/>
<organism evidence="2 3">
    <name type="scientific">Candolleomyces eurysporus</name>
    <dbReference type="NCBI Taxonomy" id="2828524"/>
    <lineage>
        <taxon>Eukaryota</taxon>
        <taxon>Fungi</taxon>
        <taxon>Dikarya</taxon>
        <taxon>Basidiomycota</taxon>
        <taxon>Agaricomycotina</taxon>
        <taxon>Agaricomycetes</taxon>
        <taxon>Agaricomycetidae</taxon>
        <taxon>Agaricales</taxon>
        <taxon>Agaricineae</taxon>
        <taxon>Psathyrellaceae</taxon>
        <taxon>Candolleomyces</taxon>
    </lineage>
</organism>
<sequence>MAPLDVTHVRSQFPSLRNGFIFADNAGGSQVAQGVIDRLTDYLINTNAQLGADYSISAESTRKVLVEAPAEAAKLFNAKSPNEIVFGSSSTLNLENLARGLESGIKAGDEFIVTGEHEGTQYHYGGFDMQPMPTLYDVANVGPWKKLAARSGAIVKYWKATPTKESNPYSVALKLEEVLPLITPRTRIVAFTACSNILGSIVPVKDYTAAIRKKAAELGVPKLEISIDCVSYAPHRRIDVQDWDIDFCVLSFYKVWGPHISALYVKDTALQSSVTSIVHDFLDVDKVPHKLEPGGPGYELVYATTGVLQYLQSLTPDNSLSSASDAMAEHEQTLLRPLISFLTDPAQWDRGVRIVGDDTVHLGRVPTVSFVVVGPRATKSKDIVKEFDRRGKVGIRWGHFYAYTLIDTLEPKVDVDDAVVRISLVHYNTVEEVQIIVDTLKEILI</sequence>
<dbReference type="InterPro" id="IPR015422">
    <property type="entry name" value="PyrdxlP-dep_Trfase_small"/>
</dbReference>
<protein>
    <recommendedName>
        <fullName evidence="1">Aminotransferase class V domain-containing protein</fullName>
    </recommendedName>
</protein>
<dbReference type="InterPro" id="IPR015421">
    <property type="entry name" value="PyrdxlP-dep_Trfase_major"/>
</dbReference>
<dbReference type="InterPro" id="IPR000192">
    <property type="entry name" value="Aminotrans_V_dom"/>
</dbReference>
<comment type="caution">
    <text evidence="2">The sequence shown here is derived from an EMBL/GenBank/DDBJ whole genome shotgun (WGS) entry which is preliminary data.</text>
</comment>
<dbReference type="Gene3D" id="3.90.1150.10">
    <property type="entry name" value="Aspartate Aminotransferase, domain 1"/>
    <property type="match status" value="1"/>
</dbReference>
<evidence type="ECO:0000259" key="1">
    <source>
        <dbReference type="Pfam" id="PF00266"/>
    </source>
</evidence>
<dbReference type="InterPro" id="IPR015424">
    <property type="entry name" value="PyrdxlP-dep_Trfase"/>
</dbReference>
<dbReference type="OrthoDB" id="420046at2759"/>
<reference evidence="2" key="1">
    <citation type="submission" date="2022-06" db="EMBL/GenBank/DDBJ databases">
        <title>Genome Sequence of Candolleomyces eurysporus.</title>
        <authorList>
            <person name="Buettner E."/>
        </authorList>
    </citation>
    <scope>NUCLEOTIDE SEQUENCE</scope>
    <source>
        <strain evidence="2">VTCC 930004</strain>
    </source>
</reference>
<dbReference type="EMBL" id="JANBPK010000024">
    <property type="protein sequence ID" value="KAJ2936710.1"/>
    <property type="molecule type" value="Genomic_DNA"/>
</dbReference>
<feature type="domain" description="Aminotransferase class V" evidence="1">
    <location>
        <begin position="21"/>
        <end position="115"/>
    </location>
</feature>
<keyword evidence="3" id="KW-1185">Reference proteome</keyword>
<dbReference type="Gene3D" id="3.40.640.10">
    <property type="entry name" value="Type I PLP-dependent aspartate aminotransferase-like (Major domain)"/>
    <property type="match status" value="1"/>
</dbReference>